<feature type="signal peptide" evidence="9">
    <location>
        <begin position="1"/>
        <end position="24"/>
    </location>
</feature>
<keyword evidence="6" id="KW-1133">Transmembrane helix</keyword>
<keyword evidence="3" id="KW-0808">Transferase</keyword>
<evidence type="ECO:0000256" key="5">
    <source>
        <dbReference type="ARBA" id="ARBA00022968"/>
    </source>
</evidence>
<evidence type="ECO:0008006" key="14">
    <source>
        <dbReference type="Google" id="ProtNLM"/>
    </source>
</evidence>
<feature type="domain" description="Trichome birefringence-like N-terminal" evidence="11">
    <location>
        <begin position="44"/>
        <end position="93"/>
    </location>
</feature>
<evidence type="ECO:0000256" key="9">
    <source>
        <dbReference type="SAM" id="SignalP"/>
    </source>
</evidence>
<dbReference type="PANTHER" id="PTHR32285:SF196">
    <property type="entry name" value="PROTEIN TRICHOME BIREFRINGENCE-LIKE 39"/>
    <property type="match status" value="1"/>
</dbReference>
<feature type="chain" id="PRO_5043383155" description="Trichome birefringence-like N-terminal domain-containing protein" evidence="9">
    <location>
        <begin position="25"/>
        <end position="408"/>
    </location>
</feature>
<keyword evidence="13" id="KW-1185">Reference proteome</keyword>
<comment type="similarity">
    <text evidence="2">Belongs to the PC-esterase family. TBL subfamily.</text>
</comment>
<protein>
    <recommendedName>
        <fullName evidence="14">Trichome birefringence-like N-terminal domain-containing protein</fullName>
    </recommendedName>
</protein>
<proteinExistence type="inferred from homology"/>
<comment type="subcellular location">
    <subcellularLocation>
        <location evidence="1">Golgi apparatus membrane</location>
        <topology evidence="1">Single-pass type II membrane protein</topology>
    </subcellularLocation>
</comment>
<keyword evidence="8" id="KW-0472">Membrane</keyword>
<keyword evidence="7" id="KW-0333">Golgi apparatus</keyword>
<dbReference type="PANTHER" id="PTHR32285">
    <property type="entry name" value="PROTEIN TRICHOME BIREFRINGENCE-LIKE 9-RELATED"/>
    <property type="match status" value="1"/>
</dbReference>
<organism evidence="12 13">
    <name type="scientific">Eleusine coracana subsp. coracana</name>
    <dbReference type="NCBI Taxonomy" id="191504"/>
    <lineage>
        <taxon>Eukaryota</taxon>
        <taxon>Viridiplantae</taxon>
        <taxon>Streptophyta</taxon>
        <taxon>Embryophyta</taxon>
        <taxon>Tracheophyta</taxon>
        <taxon>Spermatophyta</taxon>
        <taxon>Magnoliopsida</taxon>
        <taxon>Liliopsida</taxon>
        <taxon>Poales</taxon>
        <taxon>Poaceae</taxon>
        <taxon>PACMAD clade</taxon>
        <taxon>Chloridoideae</taxon>
        <taxon>Cynodonteae</taxon>
        <taxon>Eleusininae</taxon>
        <taxon>Eleusine</taxon>
    </lineage>
</organism>
<evidence type="ECO:0000256" key="7">
    <source>
        <dbReference type="ARBA" id="ARBA00023034"/>
    </source>
</evidence>
<evidence type="ECO:0000313" key="12">
    <source>
        <dbReference type="EMBL" id="GJN05420.1"/>
    </source>
</evidence>
<name>A0AAV5D4T2_ELECO</name>
<keyword evidence="4" id="KW-0812">Transmembrane</keyword>
<reference evidence="12" key="1">
    <citation type="journal article" date="2018" name="DNA Res.">
        <title>Multiple hybrid de novo genome assembly of finger millet, an orphan allotetraploid crop.</title>
        <authorList>
            <person name="Hatakeyama M."/>
            <person name="Aluri S."/>
            <person name="Balachadran M.T."/>
            <person name="Sivarajan S.R."/>
            <person name="Patrignani A."/>
            <person name="Gruter S."/>
            <person name="Poveda L."/>
            <person name="Shimizu-Inatsugi R."/>
            <person name="Baeten J."/>
            <person name="Francoijs K.J."/>
            <person name="Nataraja K.N."/>
            <person name="Reddy Y.A.N."/>
            <person name="Phadnis S."/>
            <person name="Ravikumar R.L."/>
            <person name="Schlapbach R."/>
            <person name="Sreeman S.M."/>
            <person name="Shimizu K.K."/>
        </authorList>
    </citation>
    <scope>NUCLEOTIDE SEQUENCE</scope>
</reference>
<reference evidence="12" key="2">
    <citation type="submission" date="2021-12" db="EMBL/GenBank/DDBJ databases">
        <title>Resequencing data analysis of finger millet.</title>
        <authorList>
            <person name="Hatakeyama M."/>
            <person name="Aluri S."/>
            <person name="Balachadran M.T."/>
            <person name="Sivarajan S.R."/>
            <person name="Poveda L."/>
            <person name="Shimizu-Inatsugi R."/>
            <person name="Schlapbach R."/>
            <person name="Sreeman S.M."/>
            <person name="Shimizu K.K."/>
        </authorList>
    </citation>
    <scope>NUCLEOTIDE SEQUENCE</scope>
</reference>
<dbReference type="Pfam" id="PF14416">
    <property type="entry name" value="PMR5N"/>
    <property type="match status" value="1"/>
</dbReference>
<evidence type="ECO:0000313" key="13">
    <source>
        <dbReference type="Proteomes" id="UP001054889"/>
    </source>
</evidence>
<dbReference type="Proteomes" id="UP001054889">
    <property type="component" value="Unassembled WGS sequence"/>
</dbReference>
<dbReference type="InterPro" id="IPR026057">
    <property type="entry name" value="TBL_C"/>
</dbReference>
<gene>
    <name evidence="12" type="primary">ga23043</name>
    <name evidence="12" type="ORF">PR202_ga23043</name>
</gene>
<evidence type="ECO:0000256" key="6">
    <source>
        <dbReference type="ARBA" id="ARBA00022989"/>
    </source>
</evidence>
<dbReference type="InterPro" id="IPR029962">
    <property type="entry name" value="TBL"/>
</dbReference>
<dbReference type="EMBL" id="BQKI01000012">
    <property type="protein sequence ID" value="GJN05420.1"/>
    <property type="molecule type" value="Genomic_DNA"/>
</dbReference>
<evidence type="ECO:0000259" key="10">
    <source>
        <dbReference type="Pfam" id="PF13839"/>
    </source>
</evidence>
<evidence type="ECO:0000256" key="1">
    <source>
        <dbReference type="ARBA" id="ARBA00004323"/>
    </source>
</evidence>
<evidence type="ECO:0000256" key="4">
    <source>
        <dbReference type="ARBA" id="ARBA00022692"/>
    </source>
</evidence>
<dbReference type="GO" id="GO:1990538">
    <property type="term" value="F:xylan O-acetyltransferase activity"/>
    <property type="evidence" value="ECO:0007669"/>
    <property type="project" value="UniProtKB-ARBA"/>
</dbReference>
<feature type="domain" description="Trichome birefringence-like C-terminal" evidence="10">
    <location>
        <begin position="136"/>
        <end position="399"/>
    </location>
</feature>
<dbReference type="Pfam" id="PF13839">
    <property type="entry name" value="PC-Esterase"/>
    <property type="match status" value="1"/>
</dbReference>
<dbReference type="InterPro" id="IPR025846">
    <property type="entry name" value="TBL_N"/>
</dbReference>
<dbReference type="AlphaFoldDB" id="A0AAV5D4T2"/>
<accession>A0AAV5D4T2</accession>
<evidence type="ECO:0000256" key="2">
    <source>
        <dbReference type="ARBA" id="ARBA00007727"/>
    </source>
</evidence>
<dbReference type="PROSITE" id="PS51257">
    <property type="entry name" value="PROKAR_LIPOPROTEIN"/>
    <property type="match status" value="1"/>
</dbReference>
<dbReference type="GO" id="GO:0000139">
    <property type="term" value="C:Golgi membrane"/>
    <property type="evidence" value="ECO:0007669"/>
    <property type="project" value="UniProtKB-SubCell"/>
</dbReference>
<comment type="caution">
    <text evidence="12">The sequence shown here is derived from an EMBL/GenBank/DDBJ whole genome shotgun (WGS) entry which is preliminary data.</text>
</comment>
<keyword evidence="9" id="KW-0732">Signal</keyword>
<evidence type="ECO:0000256" key="3">
    <source>
        <dbReference type="ARBA" id="ARBA00022679"/>
    </source>
</evidence>
<sequence>MRPRRGTLFAAVVAVLLAACNARAAKTTTSLKHGQQRRAAGSSSCDVFTGNWVADSSYPLYDSSRCPFVRKEFDCRKSGRPDAAYLKYRWRPNPPCSLPRFCSACCSPATTMPMFWRPACLLPGVIWFAACMRSYRFDGLALLRMWRRKKVVFVGDSLVVNQYESLLCMLHAAAPGARTTASWSSENESPSITVRFEDYSVTLIYYLSHYLVDIVNEKTGRILKLDAVNEGRKWRGADVLIFGSWRWWGSKTSWDYVQDGNTTVPDMDRTQAFSKGLQTWARWVDANLVQSSTKVFFQGFSPSHRYGQEWGTPGKTCMGETRPLNNTAAYHGQLNPQDSIVRRILAGMAKPVYLLDITFMSQLRKDGHTTKYNGNSNGADCTHWCVAGLPDTWNIVLYAALTGHQLRY</sequence>
<keyword evidence="5" id="KW-0735">Signal-anchor</keyword>
<evidence type="ECO:0000256" key="8">
    <source>
        <dbReference type="ARBA" id="ARBA00023136"/>
    </source>
</evidence>
<evidence type="ECO:0000259" key="11">
    <source>
        <dbReference type="Pfam" id="PF14416"/>
    </source>
</evidence>